<dbReference type="eggNOG" id="ENOG502S89B">
    <property type="taxonomic scope" value="Eukaryota"/>
</dbReference>
<dbReference type="RefSeq" id="XP_008022635.1">
    <property type="nucleotide sequence ID" value="XM_008024444.1"/>
</dbReference>
<gene>
    <name evidence="2" type="ORF">SETTUDRAFT_159262</name>
</gene>
<sequence length="288" mass="31834">MALRIPATEQSNFETFRDCVSEPVLKALAAPSEKAKPKEKKNKKKKKRNAQNGLRDGKNGVEEQSDNEGSQELGAADDAEDLAEFIQYLSTVLFTNLAPDLRTLNATHFAASAALQKQYSAPVSPATSTELVNSIPASVLDSLEAYGVLPLASDAGEHARLMVPLVSAYIASVTAAPAHGRSSRAQVAACELCARDWVPLTYHHLVPRAAHARVRKRGWHGEERLQSVAWLCRACHSFVHGLAGNEELARRFYTVELIREGGTEREADKRERVERWVRWVGGVRWKSR</sequence>
<dbReference type="PANTHER" id="PTHR37827">
    <property type="entry name" value="TUDOR DOMAIN-CONTAINING PROTEIN"/>
    <property type="match status" value="1"/>
</dbReference>
<feature type="region of interest" description="Disordered" evidence="1">
    <location>
        <begin position="27"/>
        <end position="73"/>
    </location>
</feature>
<evidence type="ECO:0008006" key="4">
    <source>
        <dbReference type="Google" id="ProtNLM"/>
    </source>
</evidence>
<dbReference type="STRING" id="671987.R0K9M0"/>
<name>R0K9M0_EXST2</name>
<dbReference type="AlphaFoldDB" id="R0K9M0"/>
<dbReference type="PANTHER" id="PTHR37827:SF1">
    <property type="entry name" value="HNH DOMAIN-CONTAINING PROTEIN"/>
    <property type="match status" value="1"/>
</dbReference>
<dbReference type="OrthoDB" id="4850648at2759"/>
<proteinExistence type="predicted"/>
<accession>R0K9M0</accession>
<evidence type="ECO:0000313" key="3">
    <source>
        <dbReference type="Proteomes" id="UP000016935"/>
    </source>
</evidence>
<evidence type="ECO:0000313" key="2">
    <source>
        <dbReference type="EMBL" id="EOA89673.1"/>
    </source>
</evidence>
<keyword evidence="3" id="KW-1185">Reference proteome</keyword>
<dbReference type="EMBL" id="KB908504">
    <property type="protein sequence ID" value="EOA89673.1"/>
    <property type="molecule type" value="Genomic_DNA"/>
</dbReference>
<reference evidence="2 3" key="2">
    <citation type="journal article" date="2013" name="PLoS Genet.">
        <title>Comparative genome structure, secondary metabolite, and effector coding capacity across Cochliobolus pathogens.</title>
        <authorList>
            <person name="Condon B.J."/>
            <person name="Leng Y."/>
            <person name="Wu D."/>
            <person name="Bushley K.E."/>
            <person name="Ohm R.A."/>
            <person name="Otillar R."/>
            <person name="Martin J."/>
            <person name="Schackwitz W."/>
            <person name="Grimwood J."/>
            <person name="MohdZainudin N."/>
            <person name="Xue C."/>
            <person name="Wang R."/>
            <person name="Manning V.A."/>
            <person name="Dhillon B."/>
            <person name="Tu Z.J."/>
            <person name="Steffenson B.J."/>
            <person name="Salamov A."/>
            <person name="Sun H."/>
            <person name="Lowry S."/>
            <person name="LaButti K."/>
            <person name="Han J."/>
            <person name="Copeland A."/>
            <person name="Lindquist E."/>
            <person name="Barry K."/>
            <person name="Schmutz J."/>
            <person name="Baker S.E."/>
            <person name="Ciuffetti L.M."/>
            <person name="Grigoriev I.V."/>
            <person name="Zhong S."/>
            <person name="Turgeon B.G."/>
        </authorList>
    </citation>
    <scope>NUCLEOTIDE SEQUENCE [LARGE SCALE GENOMIC DNA]</scope>
    <source>
        <strain evidence="3">28A</strain>
    </source>
</reference>
<protein>
    <recommendedName>
        <fullName evidence="4">HNH domain-containing protein</fullName>
    </recommendedName>
</protein>
<feature type="compositionally biased region" description="Basic residues" evidence="1">
    <location>
        <begin position="37"/>
        <end position="49"/>
    </location>
</feature>
<dbReference type="GeneID" id="19397918"/>
<reference evidence="2 3" key="1">
    <citation type="journal article" date="2012" name="PLoS Pathog.">
        <title>Diverse lifestyles and strategies of plant pathogenesis encoded in the genomes of eighteen Dothideomycetes fungi.</title>
        <authorList>
            <person name="Ohm R.A."/>
            <person name="Feau N."/>
            <person name="Henrissat B."/>
            <person name="Schoch C.L."/>
            <person name="Horwitz B.A."/>
            <person name="Barry K.W."/>
            <person name="Condon B.J."/>
            <person name="Copeland A.C."/>
            <person name="Dhillon B."/>
            <person name="Glaser F."/>
            <person name="Hesse C.N."/>
            <person name="Kosti I."/>
            <person name="LaButti K."/>
            <person name="Lindquist E.A."/>
            <person name="Lucas S."/>
            <person name="Salamov A.A."/>
            <person name="Bradshaw R.E."/>
            <person name="Ciuffetti L."/>
            <person name="Hamelin R.C."/>
            <person name="Kema G.H.J."/>
            <person name="Lawrence C."/>
            <person name="Scott J.A."/>
            <person name="Spatafora J.W."/>
            <person name="Turgeon B.G."/>
            <person name="de Wit P.J.G.M."/>
            <person name="Zhong S."/>
            <person name="Goodwin S.B."/>
            <person name="Grigoriev I.V."/>
        </authorList>
    </citation>
    <scope>NUCLEOTIDE SEQUENCE [LARGE SCALE GENOMIC DNA]</scope>
    <source>
        <strain evidence="3">28A</strain>
    </source>
</reference>
<dbReference type="HOGENOM" id="CLU_074184_0_0_1"/>
<evidence type="ECO:0000256" key="1">
    <source>
        <dbReference type="SAM" id="MobiDB-lite"/>
    </source>
</evidence>
<dbReference type="Proteomes" id="UP000016935">
    <property type="component" value="Unassembled WGS sequence"/>
</dbReference>
<organism evidence="2 3">
    <name type="scientific">Exserohilum turcicum (strain 28A)</name>
    <name type="common">Northern leaf blight fungus</name>
    <name type="synonym">Setosphaeria turcica</name>
    <dbReference type="NCBI Taxonomy" id="671987"/>
    <lineage>
        <taxon>Eukaryota</taxon>
        <taxon>Fungi</taxon>
        <taxon>Dikarya</taxon>
        <taxon>Ascomycota</taxon>
        <taxon>Pezizomycotina</taxon>
        <taxon>Dothideomycetes</taxon>
        <taxon>Pleosporomycetidae</taxon>
        <taxon>Pleosporales</taxon>
        <taxon>Pleosporineae</taxon>
        <taxon>Pleosporaceae</taxon>
        <taxon>Exserohilum</taxon>
    </lineage>
</organism>